<dbReference type="Gene3D" id="2.40.350.10">
    <property type="entry name" value="SO1590-like"/>
    <property type="match status" value="1"/>
</dbReference>
<dbReference type="SUPFAM" id="SSF159238">
    <property type="entry name" value="SO1590-like"/>
    <property type="match status" value="1"/>
</dbReference>
<evidence type="ECO:0000313" key="1">
    <source>
        <dbReference type="EMBL" id="QDL53220.1"/>
    </source>
</evidence>
<dbReference type="EMBL" id="CP036282">
    <property type="protein sequence ID" value="QDL53220.1"/>
    <property type="molecule type" value="Genomic_DNA"/>
</dbReference>
<evidence type="ECO:0000313" key="2">
    <source>
        <dbReference type="Proteomes" id="UP000317365"/>
    </source>
</evidence>
<name>A0A515EKN8_9BURK</name>
<protein>
    <submittedName>
        <fullName evidence="1">DUF3224 domain-containing protein</fullName>
    </submittedName>
</protein>
<organism evidence="1 2">
    <name type="scientific">Rhodoferax aquaticus</name>
    <dbReference type="NCBI Taxonomy" id="2527691"/>
    <lineage>
        <taxon>Bacteria</taxon>
        <taxon>Pseudomonadati</taxon>
        <taxon>Pseudomonadota</taxon>
        <taxon>Betaproteobacteria</taxon>
        <taxon>Burkholderiales</taxon>
        <taxon>Comamonadaceae</taxon>
        <taxon>Rhodoferax</taxon>
    </lineage>
</organism>
<accession>A0A515EKN8</accession>
<dbReference type="KEGG" id="rhg:EXZ61_02975"/>
<dbReference type="Pfam" id="PF11528">
    <property type="entry name" value="DUF3224"/>
    <property type="match status" value="1"/>
</dbReference>
<dbReference type="AlphaFoldDB" id="A0A515EKN8"/>
<dbReference type="Proteomes" id="UP000317365">
    <property type="component" value="Chromosome"/>
</dbReference>
<reference evidence="2" key="2">
    <citation type="journal article" date="2020" name="Int. J. Syst. Evol. Microbiol.">
        <title>Genomic insights into a novel species Rhodoferax aquaticus sp. nov., isolated from freshwater.</title>
        <authorList>
            <person name="Li T."/>
            <person name="Zhuo Y."/>
            <person name="Jin C.Z."/>
            <person name="Wu X."/>
            <person name="Ko S.R."/>
            <person name="Jin F.J."/>
            <person name="Ahn C.Y."/>
            <person name="Oh H.M."/>
            <person name="Lee H.G."/>
            <person name="Jin L."/>
        </authorList>
    </citation>
    <scope>NUCLEOTIDE SEQUENCE [LARGE SCALE GENOMIC DNA]</scope>
    <source>
        <strain evidence="2">Gr-4</strain>
    </source>
</reference>
<dbReference type="InterPro" id="IPR023159">
    <property type="entry name" value="SO1590-like_sf"/>
</dbReference>
<gene>
    <name evidence="1" type="ORF">EXZ61_02975</name>
</gene>
<reference evidence="2" key="1">
    <citation type="submission" date="2019-02" db="EMBL/GenBank/DDBJ databases">
        <title>Complete genome sequence of Rhodoferax sp. Gr-4.</title>
        <authorList>
            <person name="Jin L."/>
        </authorList>
    </citation>
    <scope>NUCLEOTIDE SEQUENCE [LARGE SCALE GENOMIC DNA]</scope>
    <source>
        <strain evidence="2">Gr-4</strain>
    </source>
</reference>
<proteinExistence type="predicted"/>
<sequence>MNSTPNTNTPASAGATAIAKGTFDLTLQPQALSEPGTTAGLRRLSIDKALSGDLVGVSQGEMLAYRVDALGSAGYVAMEKLQGTLQGRTGSLVFQHSATMDRGVPTQSITVVPDSGTQAWEGISGRFSISIVQGQHFYEFSYQWGTDSQVA</sequence>
<dbReference type="InterPro" id="IPR021607">
    <property type="entry name" value="DUF3224"/>
</dbReference>
<keyword evidence="2" id="KW-1185">Reference proteome</keyword>
<dbReference type="RefSeq" id="WP_142808881.1">
    <property type="nucleotide sequence ID" value="NZ_CP036282.1"/>
</dbReference>